<evidence type="ECO:0000313" key="2">
    <source>
        <dbReference type="Proteomes" id="UP001165667"/>
    </source>
</evidence>
<dbReference type="RefSeq" id="WP_282584689.1">
    <property type="nucleotide sequence ID" value="NZ_JAMOIM010000005.1"/>
</dbReference>
<comment type="caution">
    <text evidence="1">The sequence shown here is derived from an EMBL/GenBank/DDBJ whole genome shotgun (WGS) entry which is preliminary data.</text>
</comment>
<reference evidence="1" key="1">
    <citation type="submission" date="2022-05" db="EMBL/GenBank/DDBJ databases">
        <authorList>
            <person name="Pankratov T."/>
        </authorList>
    </citation>
    <scope>NUCLEOTIDE SEQUENCE</scope>
    <source>
        <strain evidence="1">BP6-180914</strain>
    </source>
</reference>
<accession>A0AA41Z2Y2</accession>
<sequence>MTLPKIPIPHALRIEETVDKPANLIERALSECDKRIETGEAACVKSALITQKVMLPNLIAMLHGCHQGEVCHYAYTTDDQVGLFHATSSHFIVHWRVDFDLTHPVGALEAVPVTVVRV</sequence>
<dbReference type="AlphaFoldDB" id="A0AA41Z2Y2"/>
<keyword evidence="2" id="KW-1185">Reference proteome</keyword>
<evidence type="ECO:0000313" key="1">
    <source>
        <dbReference type="EMBL" id="MCW6508322.1"/>
    </source>
</evidence>
<organism evidence="1 2">
    <name type="scientific">Lichenifustis flavocetrariae</name>
    <dbReference type="NCBI Taxonomy" id="2949735"/>
    <lineage>
        <taxon>Bacteria</taxon>
        <taxon>Pseudomonadati</taxon>
        <taxon>Pseudomonadota</taxon>
        <taxon>Alphaproteobacteria</taxon>
        <taxon>Hyphomicrobiales</taxon>
        <taxon>Lichenihabitantaceae</taxon>
        <taxon>Lichenifustis</taxon>
    </lineage>
</organism>
<proteinExistence type="predicted"/>
<protein>
    <submittedName>
        <fullName evidence="1">Uncharacterized protein</fullName>
    </submittedName>
</protein>
<name>A0AA41Z2Y2_9HYPH</name>
<dbReference type="Proteomes" id="UP001165667">
    <property type="component" value="Unassembled WGS sequence"/>
</dbReference>
<dbReference type="EMBL" id="JAMOIM010000005">
    <property type="protein sequence ID" value="MCW6508322.1"/>
    <property type="molecule type" value="Genomic_DNA"/>
</dbReference>
<gene>
    <name evidence="1" type="ORF">M8523_09835</name>
</gene>